<dbReference type="AlphaFoldDB" id="A0A183KTC3"/>
<dbReference type="EMBL" id="UZAK01040860">
    <property type="protein sequence ID" value="VDP65428.1"/>
    <property type="molecule type" value="Genomic_DNA"/>
</dbReference>
<name>A0A183KTC3_9TREM</name>
<keyword evidence="3" id="KW-1185">Reference proteome</keyword>
<feature type="region of interest" description="Disordered" evidence="1">
    <location>
        <begin position="1"/>
        <end position="26"/>
    </location>
</feature>
<dbReference type="Proteomes" id="UP000279833">
    <property type="component" value="Unassembled WGS sequence"/>
</dbReference>
<reference evidence="2 3" key="2">
    <citation type="submission" date="2018-11" db="EMBL/GenBank/DDBJ databases">
        <authorList>
            <consortium name="Pathogen Informatics"/>
        </authorList>
    </citation>
    <scope>NUCLEOTIDE SEQUENCE [LARGE SCALE GENOMIC DNA]</scope>
    <source>
        <strain evidence="2">Dakar</strain>
        <strain evidence="3">Dakar, Senegal</strain>
    </source>
</reference>
<reference evidence="4" key="1">
    <citation type="submission" date="2016-06" db="UniProtKB">
        <authorList>
            <consortium name="WormBaseParasite"/>
        </authorList>
    </citation>
    <scope>IDENTIFICATION</scope>
</reference>
<protein>
    <submittedName>
        <fullName evidence="4">PHD domain-containing protein</fullName>
    </submittedName>
</protein>
<evidence type="ECO:0000313" key="2">
    <source>
        <dbReference type="EMBL" id="VDP65428.1"/>
    </source>
</evidence>
<accession>A0A183KTC3</accession>
<organism evidence="4">
    <name type="scientific">Schistosoma curassoni</name>
    <dbReference type="NCBI Taxonomy" id="6186"/>
    <lineage>
        <taxon>Eukaryota</taxon>
        <taxon>Metazoa</taxon>
        <taxon>Spiralia</taxon>
        <taxon>Lophotrochozoa</taxon>
        <taxon>Platyhelminthes</taxon>
        <taxon>Trematoda</taxon>
        <taxon>Digenea</taxon>
        <taxon>Strigeidida</taxon>
        <taxon>Schistosomatoidea</taxon>
        <taxon>Schistosomatidae</taxon>
        <taxon>Schistosoma</taxon>
    </lineage>
</organism>
<evidence type="ECO:0000313" key="3">
    <source>
        <dbReference type="Proteomes" id="UP000279833"/>
    </source>
</evidence>
<gene>
    <name evidence="2" type="ORF">SCUD_LOCUS18313</name>
</gene>
<sequence>MDATLNNDDEEIVSMNSEEFTELDDDNDENAYDNRLCDICNLAQPSHETADGSAWIFCPCEAMLHLFCTYDPPPLVHGIYCPMDGAIMESSQRLCS</sequence>
<evidence type="ECO:0000313" key="4">
    <source>
        <dbReference type="WBParaSite" id="SCUD_0001831601-mRNA-1"/>
    </source>
</evidence>
<evidence type="ECO:0000256" key="1">
    <source>
        <dbReference type="SAM" id="MobiDB-lite"/>
    </source>
</evidence>
<proteinExistence type="predicted"/>
<dbReference type="WBParaSite" id="SCUD_0001831601-mRNA-1">
    <property type="protein sequence ID" value="SCUD_0001831601-mRNA-1"/>
    <property type="gene ID" value="SCUD_0001831601"/>
</dbReference>